<accession>A0ABR3S3L8</accession>
<comment type="caution">
    <text evidence="1">The sequence shown here is derived from an EMBL/GenBank/DDBJ whole genome shotgun (WGS) entry which is preliminary data.</text>
</comment>
<dbReference type="Proteomes" id="UP001521222">
    <property type="component" value="Unassembled WGS sequence"/>
</dbReference>
<dbReference type="InterPro" id="IPR014718">
    <property type="entry name" value="GH-type_carb-bd"/>
</dbReference>
<dbReference type="Gene3D" id="2.70.98.10">
    <property type="match status" value="1"/>
</dbReference>
<sequence length="152" mass="17486">MRAKIVTQSSDYIDVAFSSTLGDLHWVIYSDLEGAYQYFVNKALPDLSIFRTLWRLNPDRFTSGFNTNKDEKLPDFALYASAPEIQDETFQFPDGSYVTKYDFANYVRERDFVGVYGDKTGSWYIHPTNEYQPGNHLSQTLTVSVNLNPPRS</sequence>
<keyword evidence="2" id="KW-1185">Reference proteome</keyword>
<organism evidence="1 2">
    <name type="scientific">Nothophoma quercina</name>
    <dbReference type="NCBI Taxonomy" id="749835"/>
    <lineage>
        <taxon>Eukaryota</taxon>
        <taxon>Fungi</taxon>
        <taxon>Dikarya</taxon>
        <taxon>Ascomycota</taxon>
        <taxon>Pezizomycotina</taxon>
        <taxon>Dothideomycetes</taxon>
        <taxon>Pleosporomycetidae</taxon>
        <taxon>Pleosporales</taxon>
        <taxon>Pleosporineae</taxon>
        <taxon>Didymellaceae</taxon>
        <taxon>Nothophoma</taxon>
    </lineage>
</organism>
<protein>
    <submittedName>
        <fullName evidence="1">Uncharacterized protein</fullName>
    </submittedName>
</protein>
<evidence type="ECO:0000313" key="1">
    <source>
        <dbReference type="EMBL" id="KAL1611275.1"/>
    </source>
</evidence>
<proteinExistence type="predicted"/>
<dbReference type="InterPro" id="IPR011013">
    <property type="entry name" value="Gal_mutarotase_sf_dom"/>
</dbReference>
<gene>
    <name evidence="1" type="ORF">SLS59_000916</name>
</gene>
<evidence type="ECO:0000313" key="2">
    <source>
        <dbReference type="Proteomes" id="UP001521222"/>
    </source>
</evidence>
<reference evidence="1 2" key="1">
    <citation type="submission" date="2024-02" db="EMBL/GenBank/DDBJ databases">
        <title>De novo assembly and annotation of 12 fungi associated with fruit tree decline syndrome in Ontario, Canada.</title>
        <authorList>
            <person name="Sulman M."/>
            <person name="Ellouze W."/>
            <person name="Ilyukhin E."/>
        </authorList>
    </citation>
    <scope>NUCLEOTIDE SEQUENCE [LARGE SCALE GENOMIC DNA]</scope>
    <source>
        <strain evidence="1 2">M97-236</strain>
    </source>
</reference>
<dbReference type="EMBL" id="JAKIXB020000002">
    <property type="protein sequence ID" value="KAL1611275.1"/>
    <property type="molecule type" value="Genomic_DNA"/>
</dbReference>
<name>A0ABR3S3L8_9PLEO</name>
<dbReference type="SUPFAM" id="SSF74650">
    <property type="entry name" value="Galactose mutarotase-like"/>
    <property type="match status" value="1"/>
</dbReference>